<organism evidence="1 2">
    <name type="scientific">Sorghum bicolor</name>
    <name type="common">Sorghum</name>
    <name type="synonym">Sorghum vulgare</name>
    <dbReference type="NCBI Taxonomy" id="4558"/>
    <lineage>
        <taxon>Eukaryota</taxon>
        <taxon>Viridiplantae</taxon>
        <taxon>Streptophyta</taxon>
        <taxon>Embryophyta</taxon>
        <taxon>Tracheophyta</taxon>
        <taxon>Spermatophyta</taxon>
        <taxon>Magnoliopsida</taxon>
        <taxon>Liliopsida</taxon>
        <taxon>Poales</taxon>
        <taxon>Poaceae</taxon>
        <taxon>PACMAD clade</taxon>
        <taxon>Panicoideae</taxon>
        <taxon>Andropogonodae</taxon>
        <taxon>Andropogoneae</taxon>
        <taxon>Sorghinae</taxon>
        <taxon>Sorghum</taxon>
    </lineage>
</organism>
<reference evidence="1" key="1">
    <citation type="journal article" date="2019" name="BMC Genomics">
        <title>A new reference genome for Sorghum bicolor reveals high levels of sequence similarity between sweet and grain genotypes: implications for the genetics of sugar metabolism.</title>
        <authorList>
            <person name="Cooper E.A."/>
            <person name="Brenton Z.W."/>
            <person name="Flinn B.S."/>
            <person name="Jenkins J."/>
            <person name="Shu S."/>
            <person name="Flowers D."/>
            <person name="Luo F."/>
            <person name="Wang Y."/>
            <person name="Xia P."/>
            <person name="Barry K."/>
            <person name="Daum C."/>
            <person name="Lipzen A."/>
            <person name="Yoshinaga Y."/>
            <person name="Schmutz J."/>
            <person name="Saski C."/>
            <person name="Vermerris W."/>
            <person name="Kresovich S."/>
        </authorList>
    </citation>
    <scope>NUCLEOTIDE SEQUENCE</scope>
</reference>
<evidence type="ECO:0000313" key="1">
    <source>
        <dbReference type="EMBL" id="KAG0521487.1"/>
    </source>
</evidence>
<accession>A0A921U7D6</accession>
<dbReference type="Proteomes" id="UP000807115">
    <property type="component" value="Chromosome 8"/>
</dbReference>
<sequence length="134" mass="15100">MGLGSRRRRSRGGKIAALRWRSGSTSGVRHGVGKPPRFPCEMGRFWTNECRKTAVSGGKTGSQDSWFCANQELRRWSSGRGNLRFSWRERDSEARKLQAEIGALGWEGLNCQDTPHLCKQKARAFAFGRIKNSN</sequence>
<evidence type="ECO:0000313" key="2">
    <source>
        <dbReference type="Proteomes" id="UP000807115"/>
    </source>
</evidence>
<comment type="caution">
    <text evidence="1">The sequence shown here is derived from an EMBL/GenBank/DDBJ whole genome shotgun (WGS) entry which is preliminary data.</text>
</comment>
<dbReference type="EMBL" id="CM027687">
    <property type="protein sequence ID" value="KAG0521487.1"/>
    <property type="molecule type" value="Genomic_DNA"/>
</dbReference>
<reference evidence="1" key="2">
    <citation type="submission" date="2020-10" db="EMBL/GenBank/DDBJ databases">
        <authorList>
            <person name="Cooper E.A."/>
            <person name="Brenton Z.W."/>
            <person name="Flinn B.S."/>
            <person name="Jenkins J."/>
            <person name="Shu S."/>
            <person name="Flowers D."/>
            <person name="Luo F."/>
            <person name="Wang Y."/>
            <person name="Xia P."/>
            <person name="Barry K."/>
            <person name="Daum C."/>
            <person name="Lipzen A."/>
            <person name="Yoshinaga Y."/>
            <person name="Schmutz J."/>
            <person name="Saski C."/>
            <person name="Vermerris W."/>
            <person name="Kresovich S."/>
        </authorList>
    </citation>
    <scope>NUCLEOTIDE SEQUENCE</scope>
</reference>
<gene>
    <name evidence="1" type="ORF">BDA96_08G164900</name>
</gene>
<proteinExistence type="predicted"/>
<dbReference type="AlphaFoldDB" id="A0A921U7D6"/>
<protein>
    <submittedName>
        <fullName evidence="1">Uncharacterized protein</fullName>
    </submittedName>
</protein>
<name>A0A921U7D6_SORBI</name>